<dbReference type="Proteomes" id="UP000094256">
    <property type="component" value="Chromosome"/>
</dbReference>
<dbReference type="InterPro" id="IPR017042">
    <property type="entry name" value="UCP036055"/>
</dbReference>
<protein>
    <submittedName>
        <fullName evidence="1">Uncharacterized protein</fullName>
    </submittedName>
</protein>
<evidence type="ECO:0000313" key="1">
    <source>
        <dbReference type="EMBL" id="AOH85604.1"/>
    </source>
</evidence>
<dbReference type="EMBL" id="CP014168">
    <property type="protein sequence ID" value="AOH85604.1"/>
    <property type="molecule type" value="Genomic_DNA"/>
</dbReference>
<sequence length="153" mass="16818">MTKTAQSIYDDAPLGARIRYSDGTPRPPERFTRKVRAWESRNGGGRLTQLSPAGTGSHPYPATFTLHEADYGSEDVIVLSVNKMFAVTDQRVFEIVDVPPPGAALVLQEWNDQRELLHVAADRAAAESWLDRHGYSRALVEIVGEAETAIKAA</sequence>
<accession>A0A1B3ZDU9</accession>
<proteinExistence type="predicted"/>
<name>A0A1B3ZDU9_9SPHN</name>
<dbReference type="PIRSF" id="PIRSF036055">
    <property type="entry name" value="UCP036055"/>
    <property type="match status" value="1"/>
</dbReference>
<reference evidence="1 2" key="1">
    <citation type="submission" date="2016-01" db="EMBL/GenBank/DDBJ databases">
        <title>Complete genome and mega plasmid sequence of Sphingomonas panacis DCY99 elicits systemic resistance in rice to Xanthomonas oryzae.</title>
        <authorList>
            <person name="Kim Y.J."/>
            <person name="Yang D.C."/>
            <person name="Sing P."/>
        </authorList>
    </citation>
    <scope>NUCLEOTIDE SEQUENCE [LARGE SCALE GENOMIC DNA]</scope>
    <source>
        <strain evidence="1 2">DCY99</strain>
    </source>
</reference>
<dbReference type="KEGG" id="span:AWL63_18345"/>
<dbReference type="RefSeq" id="WP_069206140.1">
    <property type="nucleotide sequence ID" value="NZ_CP014168.1"/>
</dbReference>
<dbReference type="AlphaFoldDB" id="A0A1B3ZDU9"/>
<dbReference type="OrthoDB" id="8304384at2"/>
<keyword evidence="2" id="KW-1185">Reference proteome</keyword>
<gene>
    <name evidence="1" type="ORF">AWL63_18345</name>
</gene>
<organism evidence="1 2">
    <name type="scientific">Sphingomonas panacis</name>
    <dbReference type="NCBI Taxonomy" id="1560345"/>
    <lineage>
        <taxon>Bacteria</taxon>
        <taxon>Pseudomonadati</taxon>
        <taxon>Pseudomonadota</taxon>
        <taxon>Alphaproteobacteria</taxon>
        <taxon>Sphingomonadales</taxon>
        <taxon>Sphingomonadaceae</taxon>
        <taxon>Sphingomonas</taxon>
    </lineage>
</organism>
<dbReference type="STRING" id="1560345.AWL63_18345"/>
<evidence type="ECO:0000313" key="2">
    <source>
        <dbReference type="Proteomes" id="UP000094256"/>
    </source>
</evidence>